<evidence type="ECO:0000313" key="3">
    <source>
        <dbReference type="EMBL" id="KAF7197214.1"/>
    </source>
</evidence>
<keyword evidence="4" id="KW-1185">Reference proteome</keyword>
<organism evidence="3 4">
    <name type="scientific">Pseudocercospora fuligena</name>
    <dbReference type="NCBI Taxonomy" id="685502"/>
    <lineage>
        <taxon>Eukaryota</taxon>
        <taxon>Fungi</taxon>
        <taxon>Dikarya</taxon>
        <taxon>Ascomycota</taxon>
        <taxon>Pezizomycotina</taxon>
        <taxon>Dothideomycetes</taxon>
        <taxon>Dothideomycetidae</taxon>
        <taxon>Mycosphaerellales</taxon>
        <taxon>Mycosphaerellaceae</taxon>
        <taxon>Pseudocercospora</taxon>
    </lineage>
</organism>
<dbReference type="InterPro" id="IPR051820">
    <property type="entry name" value="FAD-binding_MO"/>
</dbReference>
<accession>A0A8H6RTI5</accession>
<dbReference type="GO" id="GO:0004497">
    <property type="term" value="F:monooxygenase activity"/>
    <property type="evidence" value="ECO:0007669"/>
    <property type="project" value="UniProtKB-KW"/>
</dbReference>
<comment type="caution">
    <text evidence="3">The sequence shown here is derived from an EMBL/GenBank/DDBJ whole genome shotgun (WGS) entry which is preliminary data.</text>
</comment>
<evidence type="ECO:0000313" key="4">
    <source>
        <dbReference type="Proteomes" id="UP000660729"/>
    </source>
</evidence>
<dbReference type="Proteomes" id="UP000660729">
    <property type="component" value="Unassembled WGS sequence"/>
</dbReference>
<reference evidence="3" key="1">
    <citation type="submission" date="2020-04" db="EMBL/GenBank/DDBJ databases">
        <title>Draft genome resource of the tomato pathogen Pseudocercospora fuligena.</title>
        <authorList>
            <person name="Zaccaron A."/>
        </authorList>
    </citation>
    <scope>NUCLEOTIDE SEQUENCE</scope>
    <source>
        <strain evidence="3">PF001</strain>
    </source>
</reference>
<dbReference type="OrthoDB" id="66881at2759"/>
<dbReference type="InterPro" id="IPR036188">
    <property type="entry name" value="FAD/NAD-bd_sf"/>
</dbReference>
<dbReference type="EMBL" id="JABCIY010000019">
    <property type="protein sequence ID" value="KAF7197214.1"/>
    <property type="molecule type" value="Genomic_DNA"/>
</dbReference>
<comment type="cofactor">
    <cofactor evidence="1">
        <name>FAD</name>
        <dbReference type="ChEBI" id="CHEBI:57692"/>
    </cofactor>
</comment>
<name>A0A8H6RTI5_9PEZI</name>
<dbReference type="AlphaFoldDB" id="A0A8H6RTI5"/>
<dbReference type="Gene3D" id="3.50.50.60">
    <property type="entry name" value="FAD/NAD(P)-binding domain"/>
    <property type="match status" value="1"/>
</dbReference>
<feature type="non-terminal residue" evidence="3">
    <location>
        <position position="385"/>
    </location>
</feature>
<protein>
    <submittedName>
        <fullName evidence="3">Putative FAD-binding monooxygenase AlmA</fullName>
    </submittedName>
</protein>
<keyword evidence="2 3" id="KW-0560">Oxidoreductase</keyword>
<evidence type="ECO:0000256" key="1">
    <source>
        <dbReference type="ARBA" id="ARBA00001974"/>
    </source>
</evidence>
<proteinExistence type="predicted"/>
<sequence length="385" mass="42626">MNLRFEIATRAATVSVAHGTLWRNPQHSKLKALKAILHRPSGSRKGLRSDLDLYTFGFPWQPWTRTNPISGVPAIVDHMQESIENAAISRLANESPQVMTARFMILATGLYDYRNPLQADILVISSFRGQVVHPPFWPEGLDYAGKELAIIGSGATAITLLPSMVGSAKHGTMLQESIPTRTDSSRSFAAPTYTPFDRRMCLCSGGDFYPCLRDGKSSIKASSIERVEADRIKFKSGEATYPDVIVAATHLKLQLGEGIQIEVDGKSYLIQDHYLAKLGILVGSFRRQLDFGRGLIRTVGLSYFRADAERGGESGRYCAGEEFEEKDRTQDVKFLPLSSTYVPKALSVLPKLGDRRHLGLRSTYVGERFSVRFGATHSGLKTIRL</sequence>
<dbReference type="SUPFAM" id="SSF51905">
    <property type="entry name" value="FAD/NAD(P)-binding domain"/>
    <property type="match status" value="1"/>
</dbReference>
<evidence type="ECO:0000256" key="2">
    <source>
        <dbReference type="ARBA" id="ARBA00023033"/>
    </source>
</evidence>
<gene>
    <name evidence="3" type="ORF">HII31_01639</name>
</gene>
<dbReference type="PANTHER" id="PTHR43872:SF1">
    <property type="entry name" value="MONOOXYGENASE, PUTATIVE (AFU_ORTHOLOGUE AFUA_8G02570)-RELATED"/>
    <property type="match status" value="1"/>
</dbReference>
<dbReference type="PANTHER" id="PTHR43872">
    <property type="entry name" value="MONOOXYGENASE, PUTATIVE (AFU_ORTHOLOGUE AFUA_8G02570)-RELATED"/>
    <property type="match status" value="1"/>
</dbReference>
<keyword evidence="2 3" id="KW-0503">Monooxygenase</keyword>